<name>R0KFI9_ANAPL</name>
<dbReference type="EMBL" id="KB742414">
    <property type="protein sequence ID" value="EOB08847.1"/>
    <property type="molecule type" value="Genomic_DNA"/>
</dbReference>
<dbReference type="Proteomes" id="UP000296049">
    <property type="component" value="Unassembled WGS sequence"/>
</dbReference>
<reference evidence="2" key="1">
    <citation type="journal article" date="2013" name="Nat. Genet.">
        <title>The duck genome and transcriptome provide insight into an avian influenza virus reservoir species.</title>
        <authorList>
            <person name="Huang Y."/>
            <person name="Li Y."/>
            <person name="Burt D.W."/>
            <person name="Chen H."/>
            <person name="Zhang Y."/>
            <person name="Qian W."/>
            <person name="Kim H."/>
            <person name="Gan S."/>
            <person name="Zhao Y."/>
            <person name="Li J."/>
            <person name="Yi K."/>
            <person name="Feng H."/>
            <person name="Zhu P."/>
            <person name="Li B."/>
            <person name="Liu Q."/>
            <person name="Fairley S."/>
            <person name="Magor K.E."/>
            <person name="Du Z."/>
            <person name="Hu X."/>
            <person name="Goodman L."/>
            <person name="Tafer H."/>
            <person name="Vignal A."/>
            <person name="Lee T."/>
            <person name="Kim K.W."/>
            <person name="Sheng Z."/>
            <person name="An Y."/>
            <person name="Searle S."/>
            <person name="Herrero J."/>
            <person name="Groenen M.A."/>
            <person name="Crooijmans R.P."/>
            <person name="Faraut T."/>
            <person name="Cai Q."/>
            <person name="Webster R.G."/>
            <person name="Aldridge J.R."/>
            <person name="Warren W.C."/>
            <person name="Bartschat S."/>
            <person name="Kehr S."/>
            <person name="Marz M."/>
            <person name="Stadler P.F."/>
            <person name="Smith J."/>
            <person name="Kraus R.H."/>
            <person name="Zhao Y."/>
            <person name="Ren L."/>
            <person name="Fei J."/>
            <person name="Morisson M."/>
            <person name="Kaiser P."/>
            <person name="Griffin D.K."/>
            <person name="Rao M."/>
            <person name="Pitel F."/>
            <person name="Wang J."/>
            <person name="Li N."/>
        </authorList>
    </citation>
    <scope>NUCLEOTIDE SEQUENCE [LARGE SCALE GENOMIC DNA]</scope>
</reference>
<protein>
    <submittedName>
        <fullName evidence="1">Uncharacterized protein</fullName>
    </submittedName>
</protein>
<evidence type="ECO:0000313" key="1">
    <source>
        <dbReference type="EMBL" id="EOB08847.1"/>
    </source>
</evidence>
<proteinExistence type="predicted"/>
<accession>R0KFI9</accession>
<dbReference type="AlphaFoldDB" id="R0KFI9"/>
<sequence>MNDLQAIGTGSPRKNGEEEERFGSLDILYEVSFQCLSVMLLSKLDSSQRFLPETKREVTDWTSVCRGKSVTYRQKASGLHPEERALHGN</sequence>
<keyword evidence="2" id="KW-1185">Reference proteome</keyword>
<gene>
    <name evidence="1" type="ORF">Anapl_08118</name>
</gene>
<organism evidence="1 2">
    <name type="scientific">Anas platyrhynchos</name>
    <name type="common">Mallard</name>
    <name type="synonym">Anas boschas</name>
    <dbReference type="NCBI Taxonomy" id="8839"/>
    <lineage>
        <taxon>Eukaryota</taxon>
        <taxon>Metazoa</taxon>
        <taxon>Chordata</taxon>
        <taxon>Craniata</taxon>
        <taxon>Vertebrata</taxon>
        <taxon>Euteleostomi</taxon>
        <taxon>Archelosauria</taxon>
        <taxon>Archosauria</taxon>
        <taxon>Dinosauria</taxon>
        <taxon>Saurischia</taxon>
        <taxon>Theropoda</taxon>
        <taxon>Coelurosauria</taxon>
        <taxon>Aves</taxon>
        <taxon>Neognathae</taxon>
        <taxon>Galloanserae</taxon>
        <taxon>Anseriformes</taxon>
        <taxon>Anatidae</taxon>
        <taxon>Anatinae</taxon>
        <taxon>Anas</taxon>
    </lineage>
</organism>
<evidence type="ECO:0000313" key="2">
    <source>
        <dbReference type="Proteomes" id="UP000296049"/>
    </source>
</evidence>